<dbReference type="PROSITE" id="PS50102">
    <property type="entry name" value="RRM"/>
    <property type="match status" value="2"/>
</dbReference>
<feature type="compositionally biased region" description="Gly residues" evidence="3">
    <location>
        <begin position="386"/>
        <end position="396"/>
    </location>
</feature>
<feature type="compositionally biased region" description="Low complexity" evidence="3">
    <location>
        <begin position="447"/>
        <end position="474"/>
    </location>
</feature>
<sequence length="962" mass="103085">MTEMMIVVNSAFTGQSKSSSSFQDFISFSFFFFFLTIPACSWEIRELLAEWEVQSVTVQSGSARVSLCSPEVLEDWDRNAVFTVRGQRVTIVPSLSEMLLCVGRIPLTYTEAQFNNLVSSYGEIRRAFVMISERTGDNKGYGFVEYVTKEAALQAKNALDGKRLLDCTAVCDWLDSSHITVRSLHSKCLYVDRLPPNYRDMAEFRRVFSTIVNPPYCQIALKNGCPQDWGLVEFINEDDAEKTQQNLDGYSLHGSRIRVAYYIPGVRAINLYLKLLNDGGANKGKSALLPDPPAPAVFQQLQSLAKQNPVFAQNLQSIIMQQIQDLQKGKGGGNDSGKQRQTPFQQQNKGPQFPSNNSPPNHNHNLMKNAQHTALTLLLASQMGQNNGGGMGGGSGQMSPTNGSNMSLQNQQLLAALQAMSKGGGGMGNGGGGDFGIPGNAPNLSNLLSLAQSQGGNGSLLSPGQQQQQHLDQQNPNIPHHFYPPPPPQGLLSPGGQSGGGGTPLLPSPSPSLVDVPMDTGMTSPKTPPGDLQAVWYSLFGQNPGSSSDSTPTSPGNTSPHFMKTGGGSNGSPIGRSADALFGGMNHQYKQGSSPPGFSNCHSSSSAGNMHLNHHRGVNGDLQEALSSLLNNPQSFNQIFGGGGGNHHQQQQGLDSSFSQQGGRLPPHHHQHHQQQQHPHHQYHNNPHQRQQQSYPSGLEQQVGGGMPNALLDLLMQSMKGDQQQQMQHMQQQHHGGDAFNGGMKHNNSWSSSNSNPPSPIGSNHRGGPFGGLGGGQPQRSGSNGSSEMSSPRSPSSYSPFSRNSSKGLLESGNGNLQHDATVHSSLNSPIPPPSSTWNAGGYIGAAHHQHHQQQSSFTSQSRNIWAAPSVSPGATSLNSNNNNSLLLNPLGIKRKQVHHDGGVGAGGLEIDGFLGCGGNSSSSTSTLGGINQQLHNAHLNHPHEPLPSHYADSYFKKKKKN</sequence>
<feature type="compositionally biased region" description="Polar residues" evidence="3">
    <location>
        <begin position="590"/>
        <end position="608"/>
    </location>
</feature>
<feature type="region of interest" description="Disordered" evidence="3">
    <location>
        <begin position="720"/>
        <end position="861"/>
    </location>
</feature>
<dbReference type="PANTHER" id="PTHR23189">
    <property type="entry name" value="RNA RECOGNITION MOTIF-CONTAINING"/>
    <property type="match status" value="1"/>
</dbReference>
<dbReference type="GO" id="GO:0003723">
    <property type="term" value="F:RNA binding"/>
    <property type="evidence" value="ECO:0007669"/>
    <property type="project" value="UniProtKB-UniRule"/>
</dbReference>
<proteinExistence type="predicted"/>
<dbReference type="Pfam" id="PF00076">
    <property type="entry name" value="RRM_1"/>
    <property type="match status" value="2"/>
</dbReference>
<comment type="caution">
    <text evidence="5">The sequence shown here is derived from an EMBL/GenBank/DDBJ whole genome shotgun (WGS) entry which is preliminary data.</text>
</comment>
<dbReference type="Gene3D" id="3.30.70.330">
    <property type="match status" value="3"/>
</dbReference>
<feature type="compositionally biased region" description="Basic residues" evidence="3">
    <location>
        <begin position="666"/>
        <end position="683"/>
    </location>
</feature>
<reference evidence="5 6" key="1">
    <citation type="submission" date="2015-12" db="EMBL/GenBank/DDBJ databases">
        <title>The genome of Folsomia candida.</title>
        <authorList>
            <person name="Faddeeva A."/>
            <person name="Derks M.F."/>
            <person name="Anvar Y."/>
            <person name="Smit S."/>
            <person name="Van Straalen N."/>
            <person name="Roelofs D."/>
        </authorList>
    </citation>
    <scope>NUCLEOTIDE SEQUENCE [LARGE SCALE GENOMIC DNA]</scope>
    <source>
        <strain evidence="5 6">VU population</strain>
        <tissue evidence="5">Whole body</tissue>
    </source>
</reference>
<organism evidence="5 6">
    <name type="scientific">Folsomia candida</name>
    <name type="common">Springtail</name>
    <dbReference type="NCBI Taxonomy" id="158441"/>
    <lineage>
        <taxon>Eukaryota</taxon>
        <taxon>Metazoa</taxon>
        <taxon>Ecdysozoa</taxon>
        <taxon>Arthropoda</taxon>
        <taxon>Hexapoda</taxon>
        <taxon>Collembola</taxon>
        <taxon>Entomobryomorpha</taxon>
        <taxon>Isotomoidea</taxon>
        <taxon>Isotomidae</taxon>
        <taxon>Proisotominae</taxon>
        <taxon>Folsomia</taxon>
    </lineage>
</organism>
<dbReference type="AlphaFoldDB" id="A0A226F0R1"/>
<feature type="compositionally biased region" description="Polar residues" evidence="3">
    <location>
        <begin position="339"/>
        <end position="350"/>
    </location>
</feature>
<feature type="compositionally biased region" description="Low complexity" evidence="3">
    <location>
        <begin position="354"/>
        <end position="364"/>
    </location>
</feature>
<keyword evidence="6" id="KW-1185">Reference proteome</keyword>
<dbReference type="SMART" id="SM00360">
    <property type="entry name" value="RRM"/>
    <property type="match status" value="2"/>
</dbReference>
<dbReference type="Proteomes" id="UP000198287">
    <property type="component" value="Unassembled WGS sequence"/>
</dbReference>
<feature type="domain" description="RRM" evidence="4">
    <location>
        <begin position="98"/>
        <end position="186"/>
    </location>
</feature>
<feature type="compositionally biased region" description="Low complexity" evidence="3">
    <location>
        <begin position="747"/>
        <end position="767"/>
    </location>
</feature>
<evidence type="ECO:0000313" key="5">
    <source>
        <dbReference type="EMBL" id="OXA63363.1"/>
    </source>
</evidence>
<feature type="region of interest" description="Disordered" evidence="3">
    <location>
        <begin position="383"/>
        <end position="406"/>
    </location>
</feature>
<evidence type="ECO:0000256" key="3">
    <source>
        <dbReference type="SAM" id="MobiDB-lite"/>
    </source>
</evidence>
<dbReference type="InterPro" id="IPR000504">
    <property type="entry name" value="RRM_dom"/>
</dbReference>
<feature type="domain" description="RRM" evidence="4">
    <location>
        <begin position="187"/>
        <end position="264"/>
    </location>
</feature>
<dbReference type="GO" id="GO:1990904">
    <property type="term" value="C:ribonucleoprotein complex"/>
    <property type="evidence" value="ECO:0007669"/>
    <property type="project" value="UniProtKB-KW"/>
</dbReference>
<feature type="compositionally biased region" description="Low complexity" evidence="3">
    <location>
        <begin position="778"/>
        <end position="806"/>
    </location>
</feature>
<keyword evidence="1 2" id="KW-0694">RNA-binding</keyword>
<feature type="region of interest" description="Disordered" evidence="3">
    <location>
        <begin position="326"/>
        <end position="366"/>
    </location>
</feature>
<gene>
    <name evidence="5" type="ORF">Fcan01_03932</name>
</gene>
<feature type="compositionally biased region" description="Low complexity" evidence="3">
    <location>
        <begin position="723"/>
        <end position="734"/>
    </location>
</feature>
<protein>
    <submittedName>
        <fullName evidence="5">Ribonucleoprotein PTB-binding 1</fullName>
    </submittedName>
</protein>
<dbReference type="InterPro" id="IPR035979">
    <property type="entry name" value="RBD_domain_sf"/>
</dbReference>
<evidence type="ECO:0000256" key="2">
    <source>
        <dbReference type="PROSITE-ProRule" id="PRU00176"/>
    </source>
</evidence>
<dbReference type="CDD" id="cd12390">
    <property type="entry name" value="RRM3_RAVER"/>
    <property type="match status" value="1"/>
</dbReference>
<feature type="compositionally biased region" description="Gly residues" evidence="3">
    <location>
        <begin position="768"/>
        <end position="777"/>
    </location>
</feature>
<evidence type="ECO:0000256" key="1">
    <source>
        <dbReference type="ARBA" id="ARBA00022884"/>
    </source>
</evidence>
<feature type="region of interest" description="Disordered" evidence="3">
    <location>
        <begin position="590"/>
        <end position="616"/>
    </location>
</feature>
<feature type="region of interest" description="Disordered" evidence="3">
    <location>
        <begin position="447"/>
        <end position="570"/>
    </location>
</feature>
<evidence type="ECO:0000313" key="6">
    <source>
        <dbReference type="Proteomes" id="UP000198287"/>
    </source>
</evidence>
<dbReference type="SUPFAM" id="SSF54928">
    <property type="entry name" value="RNA-binding domain, RBD"/>
    <property type="match status" value="1"/>
</dbReference>
<dbReference type="STRING" id="158441.A0A226F0R1"/>
<feature type="region of interest" description="Disordered" evidence="3">
    <location>
        <begin position="939"/>
        <end position="962"/>
    </location>
</feature>
<feature type="region of interest" description="Disordered" evidence="3">
    <location>
        <begin position="636"/>
        <end position="706"/>
    </location>
</feature>
<dbReference type="OrthoDB" id="639027at2759"/>
<dbReference type="EMBL" id="LNIX01000001">
    <property type="protein sequence ID" value="OXA63363.1"/>
    <property type="molecule type" value="Genomic_DNA"/>
</dbReference>
<accession>A0A226F0R1</accession>
<name>A0A226F0R1_FOLCA</name>
<evidence type="ECO:0000259" key="4">
    <source>
        <dbReference type="PROSITE" id="PS50102"/>
    </source>
</evidence>
<dbReference type="InterPro" id="IPR012677">
    <property type="entry name" value="Nucleotide-bd_a/b_plait_sf"/>
</dbReference>
<feature type="compositionally biased region" description="Low complexity" evidence="3">
    <location>
        <begin position="543"/>
        <end position="560"/>
    </location>
</feature>
<keyword evidence="5" id="KW-0687">Ribonucleoprotein</keyword>
<feature type="compositionally biased region" description="Low complexity" evidence="3">
    <location>
        <begin position="684"/>
        <end position="693"/>
    </location>
</feature>